<keyword evidence="3" id="KW-1185">Reference proteome</keyword>
<dbReference type="Proteomes" id="UP000321154">
    <property type="component" value="Unassembled WGS sequence"/>
</dbReference>
<dbReference type="EMBL" id="JACGWW010000001">
    <property type="protein sequence ID" value="MBA8812683.1"/>
    <property type="molecule type" value="Genomic_DNA"/>
</dbReference>
<dbReference type="EMBL" id="BJUV01000004">
    <property type="protein sequence ID" value="GEK82302.1"/>
    <property type="molecule type" value="Genomic_DNA"/>
</dbReference>
<proteinExistence type="predicted"/>
<comment type="caution">
    <text evidence="2">The sequence shown here is derived from an EMBL/GenBank/DDBJ whole genome shotgun (WGS) entry which is preliminary data.</text>
</comment>
<organism evidence="2 4">
    <name type="scientific">Frigoribacterium faeni</name>
    <dbReference type="NCBI Taxonomy" id="145483"/>
    <lineage>
        <taxon>Bacteria</taxon>
        <taxon>Bacillati</taxon>
        <taxon>Actinomycetota</taxon>
        <taxon>Actinomycetes</taxon>
        <taxon>Micrococcales</taxon>
        <taxon>Microbacteriaceae</taxon>
        <taxon>Frigoribacterium</taxon>
    </lineage>
</organism>
<sequence length="197" mass="22124">MNDWLPWVLALLPVATFVAGVIVEPLRAAIARHFAKKDEAARRALVAAEEDAERRRQQEIARAERQRSSGSRIAQEVFDILDNFLAIVNGHQATYPLSSTSLNRLIGGLLERIPSPQVRKDLRNGLDIFYGSQATIDLLWSGDSIQSLHVDVLQKMRTVVAGYLNEEQSDEVLSNDLSTGADFCREALTEYEKQFDR</sequence>
<dbReference type="Proteomes" id="UP000522688">
    <property type="component" value="Unassembled WGS sequence"/>
</dbReference>
<protein>
    <submittedName>
        <fullName evidence="2">Uncharacterized protein</fullName>
    </submittedName>
</protein>
<reference evidence="2 4" key="2">
    <citation type="submission" date="2020-07" db="EMBL/GenBank/DDBJ databases">
        <title>Sequencing the genomes of 1000 actinobacteria strains.</title>
        <authorList>
            <person name="Klenk H.-P."/>
        </authorList>
    </citation>
    <scope>NUCLEOTIDE SEQUENCE [LARGE SCALE GENOMIC DNA]</scope>
    <source>
        <strain evidence="2 4">DSM 10309</strain>
    </source>
</reference>
<accession>A0A7W3PI62</accession>
<evidence type="ECO:0000313" key="2">
    <source>
        <dbReference type="EMBL" id="MBA8812683.1"/>
    </source>
</evidence>
<dbReference type="RefSeq" id="WP_146852874.1">
    <property type="nucleotide sequence ID" value="NZ_BAAAHR010000002.1"/>
</dbReference>
<name>A0A7W3PI62_9MICO</name>
<reference evidence="1 3" key="1">
    <citation type="submission" date="2019-07" db="EMBL/GenBank/DDBJ databases">
        <title>Whole genome shotgun sequence of Frigoribacterium faeni NBRC 103066.</title>
        <authorList>
            <person name="Hosoyama A."/>
            <person name="Uohara A."/>
            <person name="Ohji S."/>
            <person name="Ichikawa N."/>
        </authorList>
    </citation>
    <scope>NUCLEOTIDE SEQUENCE [LARGE SCALE GENOMIC DNA]</scope>
    <source>
        <strain evidence="1 3">NBRC 103066</strain>
    </source>
</reference>
<gene>
    <name evidence="2" type="ORF">FB463_000907</name>
    <name evidence="1" type="ORF">FFA01_06110</name>
</gene>
<evidence type="ECO:0000313" key="4">
    <source>
        <dbReference type="Proteomes" id="UP000522688"/>
    </source>
</evidence>
<dbReference type="AlphaFoldDB" id="A0A7W3PI62"/>
<evidence type="ECO:0000313" key="3">
    <source>
        <dbReference type="Proteomes" id="UP000321154"/>
    </source>
</evidence>
<evidence type="ECO:0000313" key="1">
    <source>
        <dbReference type="EMBL" id="GEK82302.1"/>
    </source>
</evidence>